<dbReference type="AlphaFoldDB" id="A0A5E4M3T9"/>
<name>A0A5E4M3T9_9HEMI</name>
<evidence type="ECO:0000313" key="2">
    <source>
        <dbReference type="Proteomes" id="UP000325440"/>
    </source>
</evidence>
<proteinExistence type="predicted"/>
<protein>
    <recommendedName>
        <fullName evidence="3">Reverse transcriptase domain</fullName>
    </recommendedName>
</protein>
<sequence>MFMSRRIKNKIEAILSEDQFGFRNNMDTKKLIRSIAENEEDLQRMLTCMEETLLSGLDMKINMKKTEVLVHSRNNYIRATIRLQNHQAIGQDKSSEDICMECAVKMLYGSKTWTIAKEKQKRINIFEMWCNRIMLNKLDGFSKKYLKEERYEIVSRKGEMKGLDM</sequence>
<organism evidence="1 2">
    <name type="scientific">Cinara cedri</name>
    <dbReference type="NCBI Taxonomy" id="506608"/>
    <lineage>
        <taxon>Eukaryota</taxon>
        <taxon>Metazoa</taxon>
        <taxon>Ecdysozoa</taxon>
        <taxon>Arthropoda</taxon>
        <taxon>Hexapoda</taxon>
        <taxon>Insecta</taxon>
        <taxon>Pterygota</taxon>
        <taxon>Neoptera</taxon>
        <taxon>Paraneoptera</taxon>
        <taxon>Hemiptera</taxon>
        <taxon>Sternorrhyncha</taxon>
        <taxon>Aphidomorpha</taxon>
        <taxon>Aphidoidea</taxon>
        <taxon>Aphididae</taxon>
        <taxon>Lachninae</taxon>
        <taxon>Cinara</taxon>
    </lineage>
</organism>
<dbReference type="Proteomes" id="UP000325440">
    <property type="component" value="Unassembled WGS sequence"/>
</dbReference>
<dbReference type="EMBL" id="CABPRJ010000028">
    <property type="protein sequence ID" value="VVC26231.1"/>
    <property type="molecule type" value="Genomic_DNA"/>
</dbReference>
<evidence type="ECO:0008006" key="3">
    <source>
        <dbReference type="Google" id="ProtNLM"/>
    </source>
</evidence>
<gene>
    <name evidence="1" type="ORF">CINCED_3A016417</name>
</gene>
<reference evidence="1 2" key="1">
    <citation type="submission" date="2019-08" db="EMBL/GenBank/DDBJ databases">
        <authorList>
            <person name="Alioto T."/>
            <person name="Alioto T."/>
            <person name="Gomez Garrido J."/>
        </authorList>
    </citation>
    <scope>NUCLEOTIDE SEQUENCE [LARGE SCALE GENOMIC DNA]</scope>
</reference>
<accession>A0A5E4M3T9</accession>
<evidence type="ECO:0000313" key="1">
    <source>
        <dbReference type="EMBL" id="VVC26231.1"/>
    </source>
</evidence>
<keyword evidence="2" id="KW-1185">Reference proteome</keyword>